<evidence type="ECO:0000313" key="19">
    <source>
        <dbReference type="EMBL" id="EFX01067.1"/>
    </source>
</evidence>
<dbReference type="RefSeq" id="XP_014170549.1">
    <property type="nucleotide sequence ID" value="XM_014315074.1"/>
</dbReference>
<protein>
    <recommendedName>
        <fullName evidence="4">NADH dehydrogenase [ubiquinone] 1 beta subcomplex subunit 11, mitochondrial</fullName>
    </recommendedName>
    <alternativeName>
        <fullName evidence="15">Complex I-ESSS</fullName>
    </alternativeName>
    <alternativeName>
        <fullName evidence="14">NADH-ubiquinone oxidoreductase ESSS subunit</fullName>
    </alternativeName>
</protein>
<keyword evidence="6" id="KW-0679">Respiratory chain</keyword>
<comment type="subcellular location">
    <subcellularLocation>
        <location evidence="2">Mitochondrion inner membrane</location>
        <topology evidence="2">Single-pass membrane protein</topology>
    </subcellularLocation>
</comment>
<dbReference type="AlphaFoldDB" id="F0XML3"/>
<gene>
    <name evidence="19" type="ORF">CMQ_6009</name>
</gene>
<dbReference type="GO" id="GO:0005743">
    <property type="term" value="C:mitochondrial inner membrane"/>
    <property type="evidence" value="ECO:0007669"/>
    <property type="project" value="UniProtKB-SubCell"/>
</dbReference>
<feature type="region of interest" description="Disordered" evidence="17">
    <location>
        <begin position="1"/>
        <end position="54"/>
    </location>
</feature>
<organism evidence="20">
    <name type="scientific">Grosmannia clavigera (strain kw1407 / UAMH 11150)</name>
    <name type="common">Blue stain fungus</name>
    <name type="synonym">Graphiocladiella clavigera</name>
    <dbReference type="NCBI Taxonomy" id="655863"/>
    <lineage>
        <taxon>Eukaryota</taxon>
        <taxon>Fungi</taxon>
        <taxon>Dikarya</taxon>
        <taxon>Ascomycota</taxon>
        <taxon>Pezizomycotina</taxon>
        <taxon>Sordariomycetes</taxon>
        <taxon>Sordariomycetidae</taxon>
        <taxon>Ophiostomatales</taxon>
        <taxon>Ophiostomataceae</taxon>
        <taxon>Leptographium</taxon>
    </lineage>
</organism>
<keyword evidence="12" id="KW-0496">Mitochondrion</keyword>
<keyword evidence="13 18" id="KW-0472">Membrane</keyword>
<evidence type="ECO:0000256" key="6">
    <source>
        <dbReference type="ARBA" id="ARBA00022660"/>
    </source>
</evidence>
<keyword evidence="8" id="KW-0999">Mitochondrion inner membrane</keyword>
<comment type="subunit">
    <text evidence="16">Complex I is composed of 45 different subunits. Interacts with BCAP31.</text>
</comment>
<keyword evidence="19" id="KW-0830">Ubiquinone</keyword>
<dbReference type="InParanoid" id="F0XML3"/>
<accession>F0XML3</accession>
<evidence type="ECO:0000256" key="1">
    <source>
        <dbReference type="ARBA" id="ARBA00003195"/>
    </source>
</evidence>
<feature type="compositionally biased region" description="Low complexity" evidence="17">
    <location>
        <begin position="1"/>
        <end position="43"/>
    </location>
</feature>
<dbReference type="eggNOG" id="ENOG502S7S9">
    <property type="taxonomic scope" value="Eukaryota"/>
</dbReference>
<evidence type="ECO:0000256" key="4">
    <source>
        <dbReference type="ARBA" id="ARBA00018632"/>
    </source>
</evidence>
<evidence type="ECO:0000256" key="5">
    <source>
        <dbReference type="ARBA" id="ARBA00022448"/>
    </source>
</evidence>
<evidence type="ECO:0000256" key="16">
    <source>
        <dbReference type="ARBA" id="ARBA00046528"/>
    </source>
</evidence>
<name>F0XML3_GROCL</name>
<evidence type="ECO:0000256" key="13">
    <source>
        <dbReference type="ARBA" id="ARBA00023136"/>
    </source>
</evidence>
<feature type="transmembrane region" description="Helical" evidence="18">
    <location>
        <begin position="77"/>
        <end position="94"/>
    </location>
</feature>
<evidence type="ECO:0000256" key="9">
    <source>
        <dbReference type="ARBA" id="ARBA00022946"/>
    </source>
</evidence>
<evidence type="ECO:0000256" key="7">
    <source>
        <dbReference type="ARBA" id="ARBA00022692"/>
    </source>
</evidence>
<dbReference type="STRING" id="655863.F0XML3"/>
<evidence type="ECO:0000256" key="3">
    <source>
        <dbReference type="ARBA" id="ARBA00008915"/>
    </source>
</evidence>
<dbReference type="PANTHER" id="PTHR40637:SF1">
    <property type="entry name" value="ESSS SUBUNIT OF NADH:UBIQUINONE OXIDOREDUCTASE (COMPLEX I) PROTEIN"/>
    <property type="match status" value="1"/>
</dbReference>
<evidence type="ECO:0000256" key="11">
    <source>
        <dbReference type="ARBA" id="ARBA00022989"/>
    </source>
</evidence>
<comment type="similarity">
    <text evidence="3">Belongs to the complex I NDUFB11 subunit family.</text>
</comment>
<keyword evidence="20" id="KW-1185">Reference proteome</keyword>
<evidence type="ECO:0000256" key="18">
    <source>
        <dbReference type="SAM" id="Phobius"/>
    </source>
</evidence>
<dbReference type="OrthoDB" id="2147978at2759"/>
<dbReference type="Pfam" id="PF10183">
    <property type="entry name" value="ESSS"/>
    <property type="match status" value="1"/>
</dbReference>
<sequence>MTASSAVRRAAASIARRPATTTTMTTTAAGGRAAFSSTAAGRSAGHHHESPYDAPTGWLFGVKPGDKYKNEGWEKPMFWGFCGSLVLFAAIVPFKPDSSIQTWALEEARRRLEAEGILADPFPEKK</sequence>
<dbReference type="EMBL" id="GL629794">
    <property type="protein sequence ID" value="EFX01067.1"/>
    <property type="molecule type" value="Genomic_DNA"/>
</dbReference>
<keyword evidence="10" id="KW-0249">Electron transport</keyword>
<evidence type="ECO:0000256" key="8">
    <source>
        <dbReference type="ARBA" id="ARBA00022792"/>
    </source>
</evidence>
<keyword evidence="7 18" id="KW-0812">Transmembrane</keyword>
<dbReference type="PANTHER" id="PTHR40637">
    <property type="entry name" value="ESSS SUBUNIT OF NADH:UBIQUINONE OXIDOREDUCTASE (COMPLEX I) PROTEIN"/>
    <property type="match status" value="1"/>
</dbReference>
<dbReference type="Proteomes" id="UP000007796">
    <property type="component" value="Unassembled WGS sequence"/>
</dbReference>
<reference evidence="19 20" key="1">
    <citation type="journal article" date="2011" name="Proc. Natl. Acad. Sci. U.S.A.">
        <title>Genome and transcriptome analyses of the mountain pine beetle-fungal symbiont Grosmannia clavigera, a lodgepole pine pathogen.</title>
        <authorList>
            <person name="DiGuistini S."/>
            <person name="Wang Y."/>
            <person name="Liao N.Y."/>
            <person name="Taylor G."/>
            <person name="Tanguay P."/>
            <person name="Feau N."/>
            <person name="Henrissat B."/>
            <person name="Chan S.K."/>
            <person name="Hesse-Orce U."/>
            <person name="Alamouti S.M."/>
            <person name="Tsui C.K.M."/>
            <person name="Docking R.T."/>
            <person name="Levasseur A."/>
            <person name="Haridas S."/>
            <person name="Robertson G."/>
            <person name="Birol I."/>
            <person name="Holt R.A."/>
            <person name="Marra M.A."/>
            <person name="Hamelin R.C."/>
            <person name="Hirst M."/>
            <person name="Jones S.J.M."/>
            <person name="Bohlmann J."/>
            <person name="Breuil C."/>
        </authorList>
    </citation>
    <scope>NUCLEOTIDE SEQUENCE [LARGE SCALE GENOMIC DNA]</scope>
    <source>
        <strain evidence="20">kw1407 / UAMH 11150</strain>
    </source>
</reference>
<evidence type="ECO:0000256" key="2">
    <source>
        <dbReference type="ARBA" id="ARBA00004434"/>
    </source>
</evidence>
<evidence type="ECO:0000256" key="15">
    <source>
        <dbReference type="ARBA" id="ARBA00031387"/>
    </source>
</evidence>
<dbReference type="GeneID" id="25979395"/>
<proteinExistence type="inferred from homology"/>
<keyword evidence="5" id="KW-0813">Transport</keyword>
<keyword evidence="9" id="KW-0809">Transit peptide</keyword>
<keyword evidence="11 18" id="KW-1133">Transmembrane helix</keyword>
<evidence type="ECO:0000256" key="14">
    <source>
        <dbReference type="ARBA" id="ARBA00030753"/>
    </source>
</evidence>
<evidence type="ECO:0000256" key="12">
    <source>
        <dbReference type="ARBA" id="ARBA00023128"/>
    </source>
</evidence>
<dbReference type="InterPro" id="IPR019329">
    <property type="entry name" value="NADH_UbQ_OxRdtase_ESSS_su"/>
</dbReference>
<comment type="function">
    <text evidence="1">Accessory subunit of the mitochondrial membrane respiratory chain NADH dehydrogenase (Complex I), that is believed not to be involved in catalysis. Complex I functions in the transfer of electrons from NADH to the respiratory chain. The immediate electron acceptor for the enzyme is believed to be ubiquinone.</text>
</comment>
<evidence type="ECO:0000313" key="20">
    <source>
        <dbReference type="Proteomes" id="UP000007796"/>
    </source>
</evidence>
<evidence type="ECO:0000256" key="10">
    <source>
        <dbReference type="ARBA" id="ARBA00022982"/>
    </source>
</evidence>
<dbReference type="HOGENOM" id="CLU_138649_0_0_1"/>
<evidence type="ECO:0000256" key="17">
    <source>
        <dbReference type="SAM" id="MobiDB-lite"/>
    </source>
</evidence>